<protein>
    <submittedName>
        <fullName evidence="1">Uncharacterized protein</fullName>
    </submittedName>
</protein>
<proteinExistence type="predicted"/>
<evidence type="ECO:0000313" key="1">
    <source>
        <dbReference type="EMBL" id="KAI2381914.1"/>
    </source>
</evidence>
<accession>A0ACB8UMV2</accession>
<comment type="caution">
    <text evidence="1">The sequence shown here is derived from an EMBL/GenBank/DDBJ whole genome shotgun (WGS) entry which is preliminary data.</text>
</comment>
<gene>
    <name evidence="1" type="ORF">LOY88_006472</name>
</gene>
<sequence>MSSSGRFWTCCIESCLRPSALDLGKCERCMAHFCYIHIDSKLHVCKGKRLEDDAWEAAQMLELKSLCKRINEDALLRQATTLNSGVKCFFDTTDSLGRSRMGGMHIHKRIQFENGNSWLARILRYNFTSFCDEMTNAILVSECATLKWLEEKGVPAPRLHGYGKRNDLENDVGVAYMLIDELPGRPLCYFEPSEQQLRKIYSQYADILCTVSRHPFYQIGSLAMDPAGGENFIIGPISGDRTGTLCLTGPFTNAKQYYSAWAEEYLRLIFEGQLFAQYPVNAYLVTKYLLQLATSGKFNSFEEVLDDGPFFLKHMDDKGDHILVDDEFNITGIIDWTFARIVPVYEAMGPSLVTANMNDIYNGTPGLSNHDKLVADAMLTKDTNLARFLSSSDVVRRLTFALDIGSSISWDDALDLLRGIFATVTQNNDCFTWDRWRDDRLAEWAEDEQLTLLLKREALSCAAISSQMTPRFGTCSSEGCAKPIIRGSDCMICKLHHCTKHHSALYHNCPEVAELEEESWKKIMDDEVSALLQEVNTIELTRIASELNKGEHCAFRPNEHIGDGSMMGCANYHASILFDSGEEWLVRIPRTSGNALPASLVEYLVASEYATLKFLESTNVPAPKAFGYGLVSDTLNNVGVNYLLMERLPGKPYREYIANESQKESVLLQLSHILIEMSNYPFPKAGSLLVENGEVRISAVASNRFVILDRYGPYNDAVEYFSSITDQYLDLIADGQIYPEYPREAFLFYQTLRRHIPDLFNKNNADTYSDFFLKHVDDKGDHILVDENYNITGVIDWQFARVVPACEAFGPSLVTADLNALYTGQAGLTSADRLLVHAFQEQGKHELAEYARESDLARRFHFGLASGLKREDICEILRGLIISFGAPSNIDIENWMGKEAVRYFDDPLWLRIEALELERNT</sequence>
<organism evidence="1">
    <name type="scientific">Ophidiomyces ophidiicola</name>
    <dbReference type="NCBI Taxonomy" id="1387563"/>
    <lineage>
        <taxon>Eukaryota</taxon>
        <taxon>Fungi</taxon>
        <taxon>Dikarya</taxon>
        <taxon>Ascomycota</taxon>
        <taxon>Pezizomycotina</taxon>
        <taxon>Eurotiomycetes</taxon>
        <taxon>Eurotiomycetidae</taxon>
        <taxon>Onygenales</taxon>
        <taxon>Onygenaceae</taxon>
        <taxon>Ophidiomyces</taxon>
    </lineage>
</organism>
<name>A0ACB8UMV2_9EURO</name>
<dbReference type="EMBL" id="JALBCA010000158">
    <property type="protein sequence ID" value="KAI2381914.1"/>
    <property type="molecule type" value="Genomic_DNA"/>
</dbReference>
<reference evidence="1" key="1">
    <citation type="journal article" date="2022" name="bioRxiv">
        <title>Population genetic analysis of Ophidiomyces ophidiicola, the causative agent of snake fungal disease, indicates recent introductions to the USA.</title>
        <authorList>
            <person name="Ladner J.T."/>
            <person name="Palmer J.M."/>
            <person name="Ettinger C.L."/>
            <person name="Stajich J.E."/>
            <person name="Farrell T.M."/>
            <person name="Glorioso B.M."/>
            <person name="Lawson B."/>
            <person name="Price S.J."/>
            <person name="Stengle A.G."/>
            <person name="Grear D.A."/>
            <person name="Lorch J.M."/>
        </authorList>
    </citation>
    <scope>NUCLEOTIDE SEQUENCE</scope>
    <source>
        <strain evidence="1">NWHC 24266-5</strain>
    </source>
</reference>